<dbReference type="EMBL" id="MCFI01000007">
    <property type="protein sequence ID" value="ORY83774.1"/>
    <property type="molecule type" value="Genomic_DNA"/>
</dbReference>
<proteinExistence type="predicted"/>
<dbReference type="GeneID" id="63787724"/>
<reference evidence="1 2" key="1">
    <citation type="submission" date="2016-07" db="EMBL/GenBank/DDBJ databases">
        <title>Pervasive Adenine N6-methylation of Active Genes in Fungi.</title>
        <authorList>
            <consortium name="DOE Joint Genome Institute"/>
            <person name="Mondo S.J."/>
            <person name="Dannebaum R.O."/>
            <person name="Kuo R.C."/>
            <person name="Labutti K."/>
            <person name="Haridas S."/>
            <person name="Kuo A."/>
            <person name="Salamov A."/>
            <person name="Ahrendt S.R."/>
            <person name="Lipzen A."/>
            <person name="Sullivan W."/>
            <person name="Andreopoulos W.B."/>
            <person name="Clum A."/>
            <person name="Lindquist E."/>
            <person name="Daum C."/>
            <person name="Ramamoorthy G.K."/>
            <person name="Gryganskyi A."/>
            <person name="Culley D."/>
            <person name="Magnuson J.K."/>
            <person name="James T.Y."/>
            <person name="O'Malley M.A."/>
            <person name="Stajich J.E."/>
            <person name="Spatafora J.W."/>
            <person name="Visel A."/>
            <person name="Grigoriev I.V."/>
        </authorList>
    </citation>
    <scope>NUCLEOTIDE SEQUENCE [LARGE SCALE GENOMIC DNA]</scope>
    <source>
        <strain evidence="1 2">12-1054</strain>
    </source>
</reference>
<dbReference type="AlphaFoldDB" id="A0A1Y2FK77"/>
<keyword evidence="2" id="KW-1185">Reference proteome</keyword>
<evidence type="ECO:0000313" key="2">
    <source>
        <dbReference type="Proteomes" id="UP000193685"/>
    </source>
</evidence>
<organism evidence="1 2">
    <name type="scientific">Protomyces lactucae-debilis</name>
    <dbReference type="NCBI Taxonomy" id="2754530"/>
    <lineage>
        <taxon>Eukaryota</taxon>
        <taxon>Fungi</taxon>
        <taxon>Dikarya</taxon>
        <taxon>Ascomycota</taxon>
        <taxon>Taphrinomycotina</taxon>
        <taxon>Taphrinomycetes</taxon>
        <taxon>Taphrinales</taxon>
        <taxon>Protomycetaceae</taxon>
        <taxon>Protomyces</taxon>
    </lineage>
</organism>
<comment type="caution">
    <text evidence="1">The sequence shown here is derived from an EMBL/GenBank/DDBJ whole genome shotgun (WGS) entry which is preliminary data.</text>
</comment>
<protein>
    <submittedName>
        <fullName evidence="1">Uncharacterized protein</fullName>
    </submittedName>
</protein>
<dbReference type="Proteomes" id="UP000193685">
    <property type="component" value="Unassembled WGS sequence"/>
</dbReference>
<dbReference type="RefSeq" id="XP_040726069.1">
    <property type="nucleotide sequence ID" value="XM_040871125.1"/>
</dbReference>
<accession>A0A1Y2FK77</accession>
<name>A0A1Y2FK77_PROLT</name>
<evidence type="ECO:0000313" key="1">
    <source>
        <dbReference type="EMBL" id="ORY83774.1"/>
    </source>
</evidence>
<gene>
    <name evidence="1" type="ORF">BCR37DRAFT_392233</name>
</gene>
<sequence>MTATVAPPAAASVCDGQGVEKRARRFSSACSCVGIAPVTTTTSVAAVSSTSAAAGSVPIALGQVATGQNAVLCIPSDSFAYAYNADAGFDFIQPDRVTIGTSYTVPQAGNIVSATFFDGYSGGKQAFQVWRQTNLYRYTLIGVSETLDSNGSGQVRSFVLAQPIPVLAGD</sequence>